<sequence length="73" mass="8808">KQEFGVELRKFKQIIPRYKPERKKLELQAIKLIKSKKKKFSVNTVLSVLEEAYGELEKRKELIRKETTYLLKK</sequence>
<comment type="caution">
    <text evidence="1">The sequence shown here is derived from an EMBL/GenBank/DDBJ whole genome shotgun (WGS) entry which is preliminary data.</text>
</comment>
<dbReference type="EMBL" id="BARW01026343">
    <property type="protein sequence ID" value="GAJ16253.1"/>
    <property type="molecule type" value="Genomic_DNA"/>
</dbReference>
<accession>X1UFG5</accession>
<dbReference type="AlphaFoldDB" id="X1UFG5"/>
<name>X1UFG5_9ZZZZ</name>
<organism evidence="1">
    <name type="scientific">marine sediment metagenome</name>
    <dbReference type="NCBI Taxonomy" id="412755"/>
    <lineage>
        <taxon>unclassified sequences</taxon>
        <taxon>metagenomes</taxon>
        <taxon>ecological metagenomes</taxon>
    </lineage>
</organism>
<protein>
    <submittedName>
        <fullName evidence="1">Uncharacterized protein</fullName>
    </submittedName>
</protein>
<proteinExistence type="predicted"/>
<gene>
    <name evidence="1" type="ORF">S12H4_42978</name>
</gene>
<feature type="non-terminal residue" evidence="1">
    <location>
        <position position="1"/>
    </location>
</feature>
<evidence type="ECO:0000313" key="1">
    <source>
        <dbReference type="EMBL" id="GAJ16253.1"/>
    </source>
</evidence>
<reference evidence="1" key="1">
    <citation type="journal article" date="2014" name="Front. Microbiol.">
        <title>High frequency of phylogenetically diverse reductive dehalogenase-homologous genes in deep subseafloor sedimentary metagenomes.</title>
        <authorList>
            <person name="Kawai M."/>
            <person name="Futagami T."/>
            <person name="Toyoda A."/>
            <person name="Takaki Y."/>
            <person name="Nishi S."/>
            <person name="Hori S."/>
            <person name="Arai W."/>
            <person name="Tsubouchi T."/>
            <person name="Morono Y."/>
            <person name="Uchiyama I."/>
            <person name="Ito T."/>
            <person name="Fujiyama A."/>
            <person name="Inagaki F."/>
            <person name="Takami H."/>
        </authorList>
    </citation>
    <scope>NUCLEOTIDE SEQUENCE</scope>
    <source>
        <strain evidence="1">Expedition CK06-06</strain>
    </source>
</reference>